<evidence type="ECO:0000313" key="3">
    <source>
        <dbReference type="EMBL" id="KAE8989581.1"/>
    </source>
</evidence>
<organism evidence="8 14">
    <name type="scientific">Phytophthora fragariae</name>
    <dbReference type="NCBI Taxonomy" id="53985"/>
    <lineage>
        <taxon>Eukaryota</taxon>
        <taxon>Sar</taxon>
        <taxon>Stramenopiles</taxon>
        <taxon>Oomycota</taxon>
        <taxon>Peronosporomycetes</taxon>
        <taxon>Peronosporales</taxon>
        <taxon>Peronosporaceae</taxon>
        <taxon>Phytophthora</taxon>
    </lineage>
</organism>
<dbReference type="EMBL" id="QXFX01001555">
    <property type="protein sequence ID" value="KAE9088369.1"/>
    <property type="molecule type" value="Genomic_DNA"/>
</dbReference>
<evidence type="ECO:0000313" key="2">
    <source>
        <dbReference type="EMBL" id="KAE8929050.1"/>
    </source>
</evidence>
<evidence type="ECO:0000313" key="18">
    <source>
        <dbReference type="Proteomes" id="UP000476176"/>
    </source>
</evidence>
<reference evidence="11 12" key="1">
    <citation type="submission" date="2018-08" db="EMBL/GenBank/DDBJ databases">
        <title>Genomic investigation of the strawberry pathogen Phytophthora fragariae indicates pathogenicity is determined by transcriptional variation in three key races.</title>
        <authorList>
            <person name="Adams T.M."/>
            <person name="Armitage A.D."/>
            <person name="Sobczyk M.K."/>
            <person name="Bates H.J."/>
            <person name="Dunwell J.M."/>
            <person name="Nellist C.F."/>
            <person name="Harrison R.J."/>
        </authorList>
    </citation>
    <scope>NUCLEOTIDE SEQUENCE [LARGE SCALE GENOMIC DNA]</scope>
    <source>
        <strain evidence="10 13">A4</strain>
        <strain evidence="8 14">BC-1</strain>
        <strain evidence="9 18">BC-23</strain>
        <strain evidence="7 12">NOV-27</strain>
        <strain evidence="6 15">NOV-5</strain>
        <strain evidence="4 16">NOV-71</strain>
        <strain evidence="2 11">NOV-9</strain>
        <strain evidence="5 19">ONT-3</strain>
        <strain evidence="3 17">SCRP245</strain>
    </source>
</reference>
<dbReference type="EMBL" id="QXGA01001508">
    <property type="protein sequence ID" value="KAE9117116.1"/>
    <property type="molecule type" value="Genomic_DNA"/>
</dbReference>
<accession>A0A6A3XHW0</accession>
<dbReference type="AlphaFoldDB" id="A0A6A3XHW0"/>
<keyword evidence="1" id="KW-0175">Coiled coil</keyword>
<dbReference type="Proteomes" id="UP000437068">
    <property type="component" value="Unassembled WGS sequence"/>
</dbReference>
<dbReference type="EMBL" id="QXFW01001520">
    <property type="protein sequence ID" value="KAE8989581.1"/>
    <property type="molecule type" value="Genomic_DNA"/>
</dbReference>
<evidence type="ECO:0000313" key="4">
    <source>
        <dbReference type="EMBL" id="KAE9088230.1"/>
    </source>
</evidence>
<evidence type="ECO:0000313" key="11">
    <source>
        <dbReference type="Proteomes" id="UP000429523"/>
    </source>
</evidence>
<name>A0A6A3XHW0_9STRA</name>
<dbReference type="Proteomes" id="UP000429523">
    <property type="component" value="Unassembled WGS sequence"/>
</dbReference>
<dbReference type="Proteomes" id="UP000441208">
    <property type="component" value="Unassembled WGS sequence"/>
</dbReference>
<evidence type="ECO:0000313" key="15">
    <source>
        <dbReference type="Proteomes" id="UP000440732"/>
    </source>
</evidence>
<evidence type="ECO:0000313" key="14">
    <source>
        <dbReference type="Proteomes" id="UP000440367"/>
    </source>
</evidence>
<evidence type="ECO:0000313" key="8">
    <source>
        <dbReference type="EMBL" id="KAE9202830.1"/>
    </source>
</evidence>
<evidence type="ECO:0000256" key="1">
    <source>
        <dbReference type="SAM" id="Coils"/>
    </source>
</evidence>
<evidence type="ECO:0000313" key="19">
    <source>
        <dbReference type="Proteomes" id="UP000488956"/>
    </source>
</evidence>
<dbReference type="EMBL" id="QXGB01001563">
    <property type="protein sequence ID" value="KAE9188788.1"/>
    <property type="molecule type" value="Genomic_DNA"/>
</dbReference>
<evidence type="ECO:0000313" key="5">
    <source>
        <dbReference type="EMBL" id="KAE9088369.1"/>
    </source>
</evidence>
<evidence type="ECO:0000313" key="12">
    <source>
        <dbReference type="Proteomes" id="UP000433483"/>
    </source>
</evidence>
<dbReference type="EMBL" id="QXGE01001500">
    <property type="protein sequence ID" value="KAE9291824.1"/>
    <property type="molecule type" value="Genomic_DNA"/>
</dbReference>
<sequence>MEFMQMMKDSMAKMKEEIAQFRKQGARVEREHVSPVTLPNLTHFAPMSPEVVEAL</sequence>
<keyword evidence="12" id="KW-1185">Reference proteome</keyword>
<dbReference type="Proteomes" id="UP000460718">
    <property type="component" value="Unassembled WGS sequence"/>
</dbReference>
<dbReference type="Proteomes" id="UP000476176">
    <property type="component" value="Unassembled WGS sequence"/>
</dbReference>
<comment type="caution">
    <text evidence="8">The sequence shown here is derived from an EMBL/GenBank/DDBJ whole genome shotgun (WGS) entry which is preliminary data.</text>
</comment>
<evidence type="ECO:0000313" key="7">
    <source>
        <dbReference type="EMBL" id="KAE9188788.1"/>
    </source>
</evidence>
<evidence type="ECO:0000313" key="16">
    <source>
        <dbReference type="Proteomes" id="UP000441208"/>
    </source>
</evidence>
<evidence type="ECO:0000313" key="9">
    <source>
        <dbReference type="EMBL" id="KAE9242288.1"/>
    </source>
</evidence>
<protein>
    <submittedName>
        <fullName evidence="8">Uncharacterized protein</fullName>
    </submittedName>
</protein>
<dbReference type="EMBL" id="QXGC01000272">
    <property type="protein sequence ID" value="KAE9242288.1"/>
    <property type="molecule type" value="Genomic_DNA"/>
</dbReference>
<evidence type="ECO:0000313" key="10">
    <source>
        <dbReference type="EMBL" id="KAE9291824.1"/>
    </source>
</evidence>
<dbReference type="Proteomes" id="UP000440732">
    <property type="component" value="Unassembled WGS sequence"/>
</dbReference>
<evidence type="ECO:0000313" key="6">
    <source>
        <dbReference type="EMBL" id="KAE9117116.1"/>
    </source>
</evidence>
<dbReference type="EMBL" id="QXFZ01001573">
    <property type="protein sequence ID" value="KAE9088230.1"/>
    <property type="molecule type" value="Genomic_DNA"/>
</dbReference>
<gene>
    <name evidence="10" type="ORF">PF001_g18989</name>
    <name evidence="8" type="ORF">PF002_g21120</name>
    <name evidence="9" type="ORF">PF004_g6676</name>
    <name evidence="7" type="ORF">PF005_g19914</name>
    <name evidence="6" type="ORF">PF006_g18884</name>
    <name evidence="4" type="ORF">PF007_g20057</name>
    <name evidence="2" type="ORF">PF009_g20825</name>
    <name evidence="5" type="ORF">PF010_g19406</name>
    <name evidence="3" type="ORF">PF011_g18708</name>
</gene>
<proteinExistence type="predicted"/>
<feature type="coiled-coil region" evidence="1">
    <location>
        <begin position="4"/>
        <end position="31"/>
    </location>
</feature>
<dbReference type="Proteomes" id="UP000440367">
    <property type="component" value="Unassembled WGS sequence"/>
</dbReference>
<evidence type="ECO:0000313" key="13">
    <source>
        <dbReference type="Proteomes" id="UP000437068"/>
    </source>
</evidence>
<dbReference type="Proteomes" id="UP000433483">
    <property type="component" value="Unassembled WGS sequence"/>
</dbReference>
<evidence type="ECO:0000313" key="17">
    <source>
        <dbReference type="Proteomes" id="UP000460718"/>
    </source>
</evidence>
<dbReference type="EMBL" id="QXGF01001583">
    <property type="protein sequence ID" value="KAE8929050.1"/>
    <property type="molecule type" value="Genomic_DNA"/>
</dbReference>
<dbReference type="Proteomes" id="UP000488956">
    <property type="component" value="Unassembled WGS sequence"/>
</dbReference>
<dbReference type="EMBL" id="QXGD01001594">
    <property type="protein sequence ID" value="KAE9202830.1"/>
    <property type="molecule type" value="Genomic_DNA"/>
</dbReference>